<evidence type="ECO:0000313" key="3">
    <source>
        <dbReference type="Proteomes" id="UP000270046"/>
    </source>
</evidence>
<dbReference type="KEGG" id="muh:HYN43_011180"/>
<organism evidence="2 3">
    <name type="scientific">Mucilaginibacter celer</name>
    <dbReference type="NCBI Taxonomy" id="2305508"/>
    <lineage>
        <taxon>Bacteria</taxon>
        <taxon>Pseudomonadati</taxon>
        <taxon>Bacteroidota</taxon>
        <taxon>Sphingobacteriia</taxon>
        <taxon>Sphingobacteriales</taxon>
        <taxon>Sphingobacteriaceae</taxon>
        <taxon>Mucilaginibacter</taxon>
    </lineage>
</organism>
<feature type="domain" description="NadR/Ttd14 AAA" evidence="1">
    <location>
        <begin position="159"/>
        <end position="312"/>
    </location>
</feature>
<dbReference type="InterPro" id="IPR038727">
    <property type="entry name" value="NadR/Ttd14_AAA_dom"/>
</dbReference>
<dbReference type="OrthoDB" id="9151999at2"/>
<keyword evidence="3" id="KW-1185">Reference proteome</keyword>
<proteinExistence type="predicted"/>
<dbReference type="InterPro" id="IPR027417">
    <property type="entry name" value="P-loop_NTPase"/>
</dbReference>
<dbReference type="SUPFAM" id="SSF52374">
    <property type="entry name" value="Nucleotidylyl transferase"/>
    <property type="match status" value="1"/>
</dbReference>
<dbReference type="Proteomes" id="UP000270046">
    <property type="component" value="Chromosome"/>
</dbReference>
<dbReference type="Pfam" id="PF13521">
    <property type="entry name" value="AAA_28"/>
    <property type="match status" value="1"/>
</dbReference>
<dbReference type="InterPro" id="IPR052735">
    <property type="entry name" value="NAD_biosynth-regulator"/>
</dbReference>
<dbReference type="InterPro" id="IPR014729">
    <property type="entry name" value="Rossmann-like_a/b/a_fold"/>
</dbReference>
<protein>
    <submittedName>
        <fullName evidence="2">Cytidyltransferase</fullName>
    </submittedName>
</protein>
<accession>A0A494VX44</accession>
<reference evidence="2 3" key="1">
    <citation type="submission" date="2018-10" db="EMBL/GenBank/DDBJ databases">
        <title>Genome sequencing of Mucilaginibacter sp. HYN0043.</title>
        <authorList>
            <person name="Kim M."/>
            <person name="Yi H."/>
        </authorList>
    </citation>
    <scope>NUCLEOTIDE SEQUENCE [LARGE SCALE GENOMIC DNA]</scope>
    <source>
        <strain evidence="2 3">HYN0043</strain>
    </source>
</reference>
<dbReference type="PANTHER" id="PTHR37512:SF1">
    <property type="entry name" value="NADR_TTD14 AAA DOMAIN-CONTAINING PROTEIN"/>
    <property type="match status" value="1"/>
</dbReference>
<name>A0A494VX44_9SPHI</name>
<dbReference type="InterPro" id="IPR004821">
    <property type="entry name" value="Cyt_trans-like"/>
</dbReference>
<dbReference type="SUPFAM" id="SSF52540">
    <property type="entry name" value="P-loop containing nucleoside triphosphate hydrolases"/>
    <property type="match status" value="1"/>
</dbReference>
<dbReference type="RefSeq" id="WP_119409425.1">
    <property type="nucleotide sequence ID" value="NZ_CP032869.1"/>
</dbReference>
<dbReference type="EMBL" id="CP032869">
    <property type="protein sequence ID" value="AYL95815.1"/>
    <property type="molecule type" value="Genomic_DNA"/>
</dbReference>
<dbReference type="Gene3D" id="3.40.50.620">
    <property type="entry name" value="HUPs"/>
    <property type="match status" value="1"/>
</dbReference>
<dbReference type="NCBIfam" id="TIGR00125">
    <property type="entry name" value="cyt_tran_rel"/>
    <property type="match status" value="1"/>
</dbReference>
<evidence type="ECO:0000259" key="1">
    <source>
        <dbReference type="Pfam" id="PF13521"/>
    </source>
</evidence>
<dbReference type="PANTHER" id="PTHR37512">
    <property type="entry name" value="TRIFUNCTIONAL NAD BIOSYNTHESIS/REGULATOR PROTEIN NADR"/>
    <property type="match status" value="1"/>
</dbReference>
<dbReference type="GO" id="GO:0016740">
    <property type="term" value="F:transferase activity"/>
    <property type="evidence" value="ECO:0007669"/>
    <property type="project" value="UniProtKB-KW"/>
</dbReference>
<sequence>MTNGFVFGKFLPFHKGHEALIRFALSKCDFVTVLICCSDKEVLPGDVRQRWIGESFAGIHQLEIRIFNYLESELPNTSQSSRKVSAVWARQFKTLLPGYTVVITSEPYGAFVAGFMNIKHIPFDPDRSRFSISASAIRSDLFSNWNFLPAAVKPFYAIKIAILGTESVGKSTLSEQLAEHYNSSLVPEAGRDLIADSNSFTYNDLLRVSHEHSKRVKATMAGDNPLIIMDTDLHITMSYSRFVFDKELELTDEISSVDKSHLYLYLVNDVPHVQDGTRLDLERRNALDASHRRVLFDNNIPFIELKGSWEERFTAALRNIDHLIAQK</sequence>
<keyword evidence="2" id="KW-0808">Transferase</keyword>
<dbReference type="AlphaFoldDB" id="A0A494VX44"/>
<dbReference type="Gene3D" id="3.40.50.300">
    <property type="entry name" value="P-loop containing nucleotide triphosphate hydrolases"/>
    <property type="match status" value="1"/>
</dbReference>
<gene>
    <name evidence="2" type="ORF">HYN43_011180</name>
</gene>
<evidence type="ECO:0000313" key="2">
    <source>
        <dbReference type="EMBL" id="AYL95815.1"/>
    </source>
</evidence>